<feature type="compositionally biased region" description="Polar residues" evidence="1">
    <location>
        <begin position="117"/>
        <end position="126"/>
    </location>
</feature>
<organism evidence="2 3">
    <name type="scientific">Parnassius apollo</name>
    <name type="common">Apollo butterfly</name>
    <name type="synonym">Papilio apollo</name>
    <dbReference type="NCBI Taxonomy" id="110799"/>
    <lineage>
        <taxon>Eukaryota</taxon>
        <taxon>Metazoa</taxon>
        <taxon>Ecdysozoa</taxon>
        <taxon>Arthropoda</taxon>
        <taxon>Hexapoda</taxon>
        <taxon>Insecta</taxon>
        <taxon>Pterygota</taxon>
        <taxon>Neoptera</taxon>
        <taxon>Endopterygota</taxon>
        <taxon>Lepidoptera</taxon>
        <taxon>Glossata</taxon>
        <taxon>Ditrysia</taxon>
        <taxon>Papilionoidea</taxon>
        <taxon>Papilionidae</taxon>
        <taxon>Parnassiinae</taxon>
        <taxon>Parnassini</taxon>
        <taxon>Parnassius</taxon>
        <taxon>Parnassius</taxon>
    </lineage>
</organism>
<accession>A0A8S3XMV0</accession>
<protein>
    <submittedName>
        <fullName evidence="2">(apollo) hypothetical protein</fullName>
    </submittedName>
</protein>
<feature type="compositionally biased region" description="Basic residues" evidence="1">
    <location>
        <begin position="94"/>
        <end position="104"/>
    </location>
</feature>
<feature type="compositionally biased region" description="Polar residues" evidence="1">
    <location>
        <begin position="73"/>
        <end position="91"/>
    </location>
</feature>
<keyword evidence="3" id="KW-1185">Reference proteome</keyword>
<dbReference type="OrthoDB" id="3039988at2759"/>
<dbReference type="AlphaFoldDB" id="A0A8S3XMV0"/>
<name>A0A8S3XMV0_PARAO</name>
<proteinExistence type="predicted"/>
<dbReference type="EMBL" id="CAJQZP010001207">
    <property type="protein sequence ID" value="CAG5029362.1"/>
    <property type="molecule type" value="Genomic_DNA"/>
</dbReference>
<evidence type="ECO:0000313" key="3">
    <source>
        <dbReference type="Proteomes" id="UP000691718"/>
    </source>
</evidence>
<evidence type="ECO:0000256" key="1">
    <source>
        <dbReference type="SAM" id="MobiDB-lite"/>
    </source>
</evidence>
<comment type="caution">
    <text evidence="2">The sequence shown here is derived from an EMBL/GenBank/DDBJ whole genome shotgun (WGS) entry which is preliminary data.</text>
</comment>
<dbReference type="Proteomes" id="UP000691718">
    <property type="component" value="Unassembled WGS sequence"/>
</dbReference>
<evidence type="ECO:0000313" key="2">
    <source>
        <dbReference type="EMBL" id="CAG5029362.1"/>
    </source>
</evidence>
<gene>
    <name evidence="2" type="ORF">PAPOLLO_LOCUS19215</name>
</gene>
<reference evidence="2" key="1">
    <citation type="submission" date="2021-04" db="EMBL/GenBank/DDBJ databases">
        <authorList>
            <person name="Tunstrom K."/>
        </authorList>
    </citation>
    <scope>NUCLEOTIDE SEQUENCE</scope>
</reference>
<feature type="region of interest" description="Disordered" evidence="1">
    <location>
        <begin position="72"/>
        <end position="132"/>
    </location>
</feature>
<sequence>MAEFNCSYRKALQVYVPPEPAPTLRSERFNLTSPASLSVFPESVPEHVPYQSQDINVISYASVTRAPRCDSIIRQSQPKQPGSTNVSQSLEQRPKKKKNKKKKQSQNEGYNRDVSSESETMNSNLVDESENEIRLRNERKEKCRSSLNLKQLLAKLYALISNSQEDLKSRIIQGVSLCIEWLVSIVGEYIWDLPFKKILGKLWV</sequence>